<dbReference type="EMBL" id="CCYD01003105">
    <property type="protein sequence ID" value="CEG50354.1"/>
    <property type="molecule type" value="Genomic_DNA"/>
</dbReference>
<accession>A0A0P1B737</accession>
<proteinExistence type="predicted"/>
<dbReference type="RefSeq" id="XP_024586723.1">
    <property type="nucleotide sequence ID" value="XM_024721644.1"/>
</dbReference>
<keyword evidence="2" id="KW-1185">Reference proteome</keyword>
<reference evidence="2" key="1">
    <citation type="submission" date="2014-09" db="EMBL/GenBank/DDBJ databases">
        <authorList>
            <person name="Sharma Rahul"/>
            <person name="Thines Marco"/>
        </authorList>
    </citation>
    <scope>NUCLEOTIDE SEQUENCE [LARGE SCALE GENOMIC DNA]</scope>
</reference>
<sequence length="60" mass="7212">MGTSIKVQNRWRKCQVSRNDHIQYLVNFGRRRKECFFGRKFMYEGKKLPMRRAGTVGCKI</sequence>
<dbReference type="AlphaFoldDB" id="A0A0P1B737"/>
<dbReference type="Proteomes" id="UP000054928">
    <property type="component" value="Unassembled WGS sequence"/>
</dbReference>
<organism evidence="1 2">
    <name type="scientific">Plasmopara halstedii</name>
    <name type="common">Downy mildew of sunflower</name>
    <dbReference type="NCBI Taxonomy" id="4781"/>
    <lineage>
        <taxon>Eukaryota</taxon>
        <taxon>Sar</taxon>
        <taxon>Stramenopiles</taxon>
        <taxon>Oomycota</taxon>
        <taxon>Peronosporomycetes</taxon>
        <taxon>Peronosporales</taxon>
        <taxon>Peronosporaceae</taxon>
        <taxon>Plasmopara</taxon>
    </lineage>
</organism>
<dbReference type="GeneID" id="36403125"/>
<evidence type="ECO:0000313" key="1">
    <source>
        <dbReference type="EMBL" id="CEG50354.1"/>
    </source>
</evidence>
<name>A0A0P1B737_PLAHL</name>
<protein>
    <submittedName>
        <fullName evidence="1">Uncharacterized protein</fullName>
    </submittedName>
</protein>
<evidence type="ECO:0000313" key="2">
    <source>
        <dbReference type="Proteomes" id="UP000054928"/>
    </source>
</evidence>